<dbReference type="KEGG" id="hdf:AArcSl_0646"/>
<organism evidence="1 2">
    <name type="scientific">Halalkaliarchaeum desulfuricum</name>
    <dbReference type="NCBI Taxonomy" id="2055893"/>
    <lineage>
        <taxon>Archaea</taxon>
        <taxon>Methanobacteriati</taxon>
        <taxon>Methanobacteriota</taxon>
        <taxon>Stenosarchaea group</taxon>
        <taxon>Halobacteria</taxon>
        <taxon>Halobacteriales</taxon>
        <taxon>Haloferacaceae</taxon>
        <taxon>Halalkaliarchaeum</taxon>
    </lineage>
</organism>
<reference evidence="2" key="1">
    <citation type="submission" date="2017-11" db="EMBL/GenBank/DDBJ databases">
        <title>Phenotypic and genomic properties of facultatively anaerobic sulfur-reducing natronoarchaea from hypersaline soda lakes.</title>
        <authorList>
            <person name="Sorokin D.Y."/>
            <person name="Kublanov I.V."/>
            <person name="Roman P."/>
            <person name="Sinninghe Damste J.S."/>
            <person name="Golyshin P.N."/>
            <person name="Rojo D."/>
            <person name="Ciordia S."/>
            <person name="Mena M.D.C."/>
            <person name="Ferrer M."/>
            <person name="Messina E."/>
            <person name="Smedile F."/>
            <person name="La Spada G."/>
            <person name="La Cono V."/>
            <person name="Yakimov M.M."/>
        </authorList>
    </citation>
    <scope>NUCLEOTIDE SEQUENCE [LARGE SCALE GENOMIC DNA]</scope>
    <source>
        <strain evidence="2">AArc-Sl</strain>
    </source>
</reference>
<accession>A0A343TGS4</accession>
<dbReference type="AlphaFoldDB" id="A0A343TGS4"/>
<proteinExistence type="predicted"/>
<name>A0A343TGS4_9EURY</name>
<protein>
    <submittedName>
        <fullName evidence="1">Transposase IS4 family protein</fullName>
    </submittedName>
</protein>
<keyword evidence="2" id="KW-1185">Reference proteome</keyword>
<sequence length="222" mass="24657">MILGPGPRIICLNFVDIHYHGCPHAEAGELCHTKPRDGTSQCHRYLVGFVLRRAKPLIVAVTPVRGDESKSDAIERLFDHVAALPFTVAGLLADHGFYNDASIKRLDAVAPVALPIIRRGKQMAEKLDTTVSYWTEYVMYKGSERELHFPLAVCVSYKQGNRGKHGLLVRAYVACDLADVRRKKSKLSTSTAQPSRQPSGRCAKRVRVRIQLIRPFGCCSSS</sequence>
<evidence type="ECO:0000313" key="1">
    <source>
        <dbReference type="EMBL" id="AUX08296.1"/>
    </source>
</evidence>
<dbReference type="EMBL" id="CP025066">
    <property type="protein sequence ID" value="AUX08296.1"/>
    <property type="molecule type" value="Genomic_DNA"/>
</dbReference>
<gene>
    <name evidence="1" type="ORF">AArcSl_0646</name>
</gene>
<dbReference type="Proteomes" id="UP000263012">
    <property type="component" value="Chromosome"/>
</dbReference>
<evidence type="ECO:0000313" key="2">
    <source>
        <dbReference type="Proteomes" id="UP000263012"/>
    </source>
</evidence>